<organism evidence="8">
    <name type="scientific">Glycine soja</name>
    <name type="common">Wild soybean</name>
    <dbReference type="NCBI Taxonomy" id="3848"/>
    <lineage>
        <taxon>Eukaryota</taxon>
        <taxon>Viridiplantae</taxon>
        <taxon>Streptophyta</taxon>
        <taxon>Embryophyta</taxon>
        <taxon>Tracheophyta</taxon>
        <taxon>Spermatophyta</taxon>
        <taxon>Magnoliopsida</taxon>
        <taxon>eudicotyledons</taxon>
        <taxon>Gunneridae</taxon>
        <taxon>Pentapetalae</taxon>
        <taxon>rosids</taxon>
        <taxon>fabids</taxon>
        <taxon>Fabales</taxon>
        <taxon>Fabaceae</taxon>
        <taxon>Papilionoideae</taxon>
        <taxon>50 kb inversion clade</taxon>
        <taxon>NPAAA clade</taxon>
        <taxon>indigoferoid/millettioid clade</taxon>
        <taxon>Phaseoleae</taxon>
        <taxon>Glycine</taxon>
        <taxon>Glycine subgen. Soja</taxon>
    </lineage>
</organism>
<dbReference type="GO" id="GO:0003700">
    <property type="term" value="F:DNA-binding transcription factor activity"/>
    <property type="evidence" value="ECO:0007669"/>
    <property type="project" value="InterPro"/>
</dbReference>
<dbReference type="Proteomes" id="UP000053555">
    <property type="component" value="Unassembled WGS sequence"/>
</dbReference>
<dbReference type="Proteomes" id="UP000289340">
    <property type="component" value="Chromosome 8"/>
</dbReference>
<dbReference type="InterPro" id="IPR044810">
    <property type="entry name" value="WRKY_plant"/>
</dbReference>
<keyword evidence="10" id="KW-1185">Reference proteome</keyword>
<evidence type="ECO:0000259" key="7">
    <source>
        <dbReference type="PROSITE" id="PS50811"/>
    </source>
</evidence>
<evidence type="ECO:0000313" key="9">
    <source>
        <dbReference type="EMBL" id="RZB95858.1"/>
    </source>
</evidence>
<dbReference type="SMART" id="SM00774">
    <property type="entry name" value="WRKY"/>
    <property type="match status" value="1"/>
</dbReference>
<dbReference type="GO" id="GO:0043565">
    <property type="term" value="F:sequence-specific DNA binding"/>
    <property type="evidence" value="ECO:0007669"/>
    <property type="project" value="InterPro"/>
</dbReference>
<keyword evidence="4" id="KW-0804">Transcription</keyword>
<evidence type="ECO:0000256" key="1">
    <source>
        <dbReference type="ARBA" id="ARBA00004123"/>
    </source>
</evidence>
<evidence type="ECO:0000313" key="10">
    <source>
        <dbReference type="Proteomes" id="UP000289340"/>
    </source>
</evidence>
<reference evidence="8" key="1">
    <citation type="submission" date="2014-07" db="EMBL/GenBank/DDBJ databases">
        <title>Identification of a novel salt tolerance gene in wild soybean by whole-genome sequencing.</title>
        <authorList>
            <person name="Lam H.-M."/>
            <person name="Qi X."/>
            <person name="Li M.-W."/>
            <person name="Liu X."/>
            <person name="Xie M."/>
            <person name="Ni M."/>
            <person name="Xu X."/>
        </authorList>
    </citation>
    <scope>NUCLEOTIDE SEQUENCE [LARGE SCALE GENOMIC DNA]</scope>
    <source>
        <tissue evidence="8">Root</tissue>
    </source>
</reference>
<dbReference type="FunFam" id="2.20.25.80:FF:000003">
    <property type="entry name" value="WRKY transcription factor 57"/>
    <property type="match status" value="1"/>
</dbReference>
<keyword evidence="5" id="KW-0539">Nucleus</keyword>
<reference evidence="9 10" key="2">
    <citation type="submission" date="2018-09" db="EMBL/GenBank/DDBJ databases">
        <title>A high-quality reference genome of wild soybean provides a powerful tool to mine soybean genomes.</title>
        <authorList>
            <person name="Xie M."/>
            <person name="Chung C.Y.L."/>
            <person name="Li M.-W."/>
            <person name="Wong F.-L."/>
            <person name="Chan T.-F."/>
            <person name="Lam H.-M."/>
        </authorList>
    </citation>
    <scope>NUCLEOTIDE SEQUENCE [LARGE SCALE GENOMIC DNA]</scope>
    <source>
        <strain evidence="10">cv. W05</strain>
        <tissue evidence="9">Hypocotyl of etiolated seedlings</tissue>
    </source>
</reference>
<feature type="region of interest" description="Disordered" evidence="6">
    <location>
        <begin position="86"/>
        <end position="184"/>
    </location>
</feature>
<dbReference type="InterPro" id="IPR003657">
    <property type="entry name" value="WRKY_dom"/>
</dbReference>
<feature type="compositionally biased region" description="Low complexity" evidence="6">
    <location>
        <begin position="86"/>
        <end position="97"/>
    </location>
</feature>
<dbReference type="SUPFAM" id="SSF118290">
    <property type="entry name" value="WRKY DNA-binding domain"/>
    <property type="match status" value="1"/>
</dbReference>
<dbReference type="EMBL" id="KN646348">
    <property type="protein sequence ID" value="KHN39136.1"/>
    <property type="molecule type" value="Genomic_DNA"/>
</dbReference>
<dbReference type="Gramene" id="XM_028389360.1">
    <property type="protein sequence ID" value="XP_028245161.1"/>
    <property type="gene ID" value="LOC114422823"/>
</dbReference>
<protein>
    <submittedName>
        <fullName evidence="8">Putative WRKY transcription factor 28</fullName>
    </submittedName>
    <submittedName>
        <fullName evidence="9">WRKY transcription factor 28 isoform A</fullName>
    </submittedName>
</protein>
<dbReference type="GO" id="GO:0005634">
    <property type="term" value="C:nucleus"/>
    <property type="evidence" value="ECO:0007669"/>
    <property type="project" value="UniProtKB-SubCell"/>
</dbReference>
<name>A0A0B2RXG9_GLYSO</name>
<dbReference type="Gene3D" id="2.20.25.80">
    <property type="entry name" value="WRKY domain"/>
    <property type="match status" value="1"/>
</dbReference>
<comment type="subcellular location">
    <subcellularLocation>
        <location evidence="1">Nucleus</location>
    </subcellularLocation>
</comment>
<sequence length="372" mass="40773">MSVEPKELYYQDLVLDHNIINNQHQGTEAGSNTTMYEKHFSSTLIPSVSAAYDSSQAFDPSYMSFTDCLQGSMDYNSLATSFGLSPSSSEVFSSVEGNQKPAEGGGDGGGGGGGGSGGSETLATLNSSISSSSSEAGAEEDSGKSKKERQVKTEEGGENSKKGNKEKKKGEKKQKEPRFAFMTKSEVDHLEDGYRWRKYGQKAVKNSPYPRSYYRCTTQKCTVKKRVERSFQDPTTVITTYEGQHNHPVPTSLRGNAAAGMFTPSSLLATPTHPLAAGSNFPQDLFLHMHYPRHHHQYHHIHNNLFATQSMTNATTATTTTTTATIAPSSFYSSYNNINNSLLNNQFLPPEYGLLQDIVPSMLHNKSHHNQN</sequence>
<dbReference type="PANTHER" id="PTHR31221">
    <property type="entry name" value="WRKY TRANSCRIPTION FACTOR PROTEIN 1-RELATED"/>
    <property type="match status" value="1"/>
</dbReference>
<keyword evidence="2" id="KW-0805">Transcription regulation</keyword>
<accession>A0A0B2RXG9</accession>
<gene>
    <name evidence="9" type="ORF">D0Y65_019954</name>
    <name evidence="8" type="ORF">glysoja_027941</name>
</gene>
<feature type="compositionally biased region" description="Basic and acidic residues" evidence="6">
    <location>
        <begin position="141"/>
        <end position="163"/>
    </location>
</feature>
<dbReference type="EMBL" id="QZWG01000008">
    <property type="protein sequence ID" value="RZB95858.1"/>
    <property type="molecule type" value="Genomic_DNA"/>
</dbReference>
<evidence type="ECO:0000313" key="8">
    <source>
        <dbReference type="EMBL" id="KHN39136.1"/>
    </source>
</evidence>
<dbReference type="Pfam" id="PF03106">
    <property type="entry name" value="WRKY"/>
    <property type="match status" value="1"/>
</dbReference>
<proteinExistence type="predicted"/>
<dbReference type="InterPro" id="IPR036576">
    <property type="entry name" value="WRKY_dom_sf"/>
</dbReference>
<feature type="compositionally biased region" description="Gly residues" evidence="6">
    <location>
        <begin position="103"/>
        <end position="118"/>
    </location>
</feature>
<evidence type="ECO:0000256" key="4">
    <source>
        <dbReference type="ARBA" id="ARBA00023163"/>
    </source>
</evidence>
<dbReference type="PROSITE" id="PS50811">
    <property type="entry name" value="WRKY"/>
    <property type="match status" value="1"/>
</dbReference>
<dbReference type="AlphaFoldDB" id="A0A0B2RXG9"/>
<feature type="domain" description="WRKY" evidence="7">
    <location>
        <begin position="185"/>
        <end position="250"/>
    </location>
</feature>
<evidence type="ECO:0000256" key="3">
    <source>
        <dbReference type="ARBA" id="ARBA00023125"/>
    </source>
</evidence>
<feature type="compositionally biased region" description="Low complexity" evidence="6">
    <location>
        <begin position="127"/>
        <end position="136"/>
    </location>
</feature>
<evidence type="ECO:0000256" key="2">
    <source>
        <dbReference type="ARBA" id="ARBA00023015"/>
    </source>
</evidence>
<evidence type="ECO:0000256" key="5">
    <source>
        <dbReference type="ARBA" id="ARBA00023242"/>
    </source>
</evidence>
<dbReference type="PANTHER" id="PTHR31221:SF320">
    <property type="entry name" value="WRKY TRANSCRIPTION FACTOR 20"/>
    <property type="match status" value="1"/>
</dbReference>
<evidence type="ECO:0000256" key="6">
    <source>
        <dbReference type="SAM" id="MobiDB-lite"/>
    </source>
</evidence>
<keyword evidence="3" id="KW-0238">DNA-binding</keyword>